<proteinExistence type="predicted"/>
<feature type="region of interest" description="Disordered" evidence="1">
    <location>
        <begin position="87"/>
        <end position="120"/>
    </location>
</feature>
<accession>A0AAW0EIH1</accession>
<sequence>MKFASSFSALLVVLPFIVNVAGLAVPSEDGLIARQNRGQQQKNAAAAQKAAQAKAAQANAAKAAQAKAAQGQAAQAAAAKAAQGNKGAAANNGQAGKGAAAAPPPPAAATASNPQALQASTTVDKSVIQNTDNGQNPPVAGQSAADLSPNNFANLCALGLPKVPLTNGLQVTTGSCNPIPIGNIPSVDRMPSSKFQFPKNLDTIPANQDFDIILATKNIQLGTFTNAQKTYFANPQKLNGQGQIIGHTHIVMEPIDSLTSVALTDPKKFFFFKGINEAQDGQGNVKATVTGGAPAGVYRMCTIVSSATHQPAIVPVAQHGSLDDCVYFTATAGGAAAGGAAGGAAAGGAAAGGAAANAGKGKGKGQAAGKGKAANNGQAAAAGQQAAQPATAAPAPAAPAPAAANAGKGKGKGKAGKGGKGKRARQL</sequence>
<evidence type="ECO:0000313" key="3">
    <source>
        <dbReference type="EMBL" id="KAK7064764.1"/>
    </source>
</evidence>
<evidence type="ECO:0000256" key="1">
    <source>
        <dbReference type="SAM" id="MobiDB-lite"/>
    </source>
</evidence>
<dbReference type="EMBL" id="JAWWNJ010000001">
    <property type="protein sequence ID" value="KAK7064764.1"/>
    <property type="molecule type" value="Genomic_DNA"/>
</dbReference>
<evidence type="ECO:0000313" key="4">
    <source>
        <dbReference type="Proteomes" id="UP001362999"/>
    </source>
</evidence>
<feature type="signal peptide" evidence="2">
    <location>
        <begin position="1"/>
        <end position="22"/>
    </location>
</feature>
<protein>
    <recommendedName>
        <fullName evidence="5">Ribosomal protein s17</fullName>
    </recommendedName>
</protein>
<comment type="caution">
    <text evidence="3">The sequence shown here is derived from an EMBL/GenBank/DDBJ whole genome shotgun (WGS) entry which is preliminary data.</text>
</comment>
<feature type="compositionally biased region" description="Low complexity" evidence="1">
    <location>
        <begin position="108"/>
        <end position="119"/>
    </location>
</feature>
<dbReference type="Proteomes" id="UP001362999">
    <property type="component" value="Unassembled WGS sequence"/>
</dbReference>
<dbReference type="InterPro" id="IPR053216">
    <property type="entry name" value="Appressorial_penetr-assoc"/>
</dbReference>
<reference evidence="3 4" key="1">
    <citation type="journal article" date="2024" name="J Genomics">
        <title>Draft genome sequencing and assembly of Favolaschia claudopus CIRM-BRFM 2984 isolated from oak limbs.</title>
        <authorList>
            <person name="Navarro D."/>
            <person name="Drula E."/>
            <person name="Chaduli D."/>
            <person name="Cazenave R."/>
            <person name="Ahrendt S."/>
            <person name="Wang J."/>
            <person name="Lipzen A."/>
            <person name="Daum C."/>
            <person name="Barry K."/>
            <person name="Grigoriev I.V."/>
            <person name="Favel A."/>
            <person name="Rosso M.N."/>
            <person name="Martin F."/>
        </authorList>
    </citation>
    <scope>NUCLEOTIDE SEQUENCE [LARGE SCALE GENOMIC DNA]</scope>
    <source>
        <strain evidence="3 4">CIRM-BRFM 2984</strain>
    </source>
</reference>
<keyword evidence="2" id="KW-0732">Signal</keyword>
<keyword evidence="4" id="KW-1185">Reference proteome</keyword>
<feature type="region of interest" description="Disordered" evidence="1">
    <location>
        <begin position="355"/>
        <end position="427"/>
    </location>
</feature>
<evidence type="ECO:0000256" key="2">
    <source>
        <dbReference type="SAM" id="SignalP"/>
    </source>
</evidence>
<dbReference type="PANTHER" id="PTHR34587:SF2">
    <property type="entry name" value="G-PROTEIN COUPLED RECEPTORS FAMILY 1 PROFILE DOMAIN-CONTAINING PROTEIN"/>
    <property type="match status" value="1"/>
</dbReference>
<dbReference type="AlphaFoldDB" id="A0AAW0EIH1"/>
<organism evidence="3 4">
    <name type="scientific">Favolaschia claudopus</name>
    <dbReference type="NCBI Taxonomy" id="2862362"/>
    <lineage>
        <taxon>Eukaryota</taxon>
        <taxon>Fungi</taxon>
        <taxon>Dikarya</taxon>
        <taxon>Basidiomycota</taxon>
        <taxon>Agaricomycotina</taxon>
        <taxon>Agaricomycetes</taxon>
        <taxon>Agaricomycetidae</taxon>
        <taxon>Agaricales</taxon>
        <taxon>Marasmiineae</taxon>
        <taxon>Mycenaceae</taxon>
        <taxon>Favolaschia</taxon>
    </lineage>
</organism>
<feature type="chain" id="PRO_5043541702" description="Ribosomal protein s17" evidence="2">
    <location>
        <begin position="23"/>
        <end position="427"/>
    </location>
</feature>
<gene>
    <name evidence="3" type="ORF">R3P38DRAFT_57447</name>
</gene>
<feature type="compositionally biased region" description="Basic residues" evidence="1">
    <location>
        <begin position="409"/>
        <end position="427"/>
    </location>
</feature>
<feature type="compositionally biased region" description="Low complexity" evidence="1">
    <location>
        <begin position="87"/>
        <end position="101"/>
    </location>
</feature>
<feature type="compositionally biased region" description="Low complexity" evidence="1">
    <location>
        <begin position="355"/>
        <end position="407"/>
    </location>
</feature>
<dbReference type="PANTHER" id="PTHR34587">
    <property type="entry name" value="VWFA DOMAIN-CONTAINING PROTEIN"/>
    <property type="match status" value="1"/>
</dbReference>
<name>A0AAW0EIH1_9AGAR</name>
<evidence type="ECO:0008006" key="5">
    <source>
        <dbReference type="Google" id="ProtNLM"/>
    </source>
</evidence>